<dbReference type="Proteomes" id="UP001320768">
    <property type="component" value="Unassembled WGS sequence"/>
</dbReference>
<dbReference type="InterPro" id="IPR017402">
    <property type="entry name" value="Proteorhodopsin"/>
</dbReference>
<evidence type="ECO:0000256" key="1">
    <source>
        <dbReference type="ARBA" id="ARBA00004141"/>
    </source>
</evidence>
<evidence type="ECO:0000256" key="8">
    <source>
        <dbReference type="ARBA" id="ARBA00022991"/>
    </source>
</evidence>
<keyword evidence="8" id="KW-0157">Chromophore</keyword>
<dbReference type="InterPro" id="IPR001425">
    <property type="entry name" value="Arc/bac/fun_rhodopsins"/>
</dbReference>
<evidence type="ECO:0000256" key="9">
    <source>
        <dbReference type="ARBA" id="ARBA00023136"/>
    </source>
</evidence>
<feature type="transmembrane region" description="Helical" evidence="11">
    <location>
        <begin position="129"/>
        <end position="150"/>
    </location>
</feature>
<keyword evidence="3" id="KW-0600">Photoreceptor protein</keyword>
<name>A0ABT1L4L3_9GAMM</name>
<dbReference type="EMBL" id="JAKUDN010000002">
    <property type="protein sequence ID" value="MCP8352117.1"/>
    <property type="molecule type" value="Genomic_DNA"/>
</dbReference>
<dbReference type="RefSeq" id="WP_258569227.1">
    <property type="nucleotide sequence ID" value="NZ_JAKUDN010000002.1"/>
</dbReference>
<evidence type="ECO:0000256" key="2">
    <source>
        <dbReference type="ARBA" id="ARBA00008130"/>
    </source>
</evidence>
<evidence type="ECO:0000313" key="12">
    <source>
        <dbReference type="EMBL" id="MCP8352117.1"/>
    </source>
</evidence>
<reference evidence="12 13" key="1">
    <citation type="journal article" date="2022" name="Nat. Microbiol.">
        <title>The microbiome of a bacterivorous marine choanoflagellate contains a resource-demanding obligate bacterial associate.</title>
        <authorList>
            <person name="Needham D.M."/>
            <person name="Poirier C."/>
            <person name="Bachy C."/>
            <person name="George E.E."/>
            <person name="Wilken S."/>
            <person name="Yung C.C.M."/>
            <person name="Limardo A.J."/>
            <person name="Morando M."/>
            <person name="Sudek L."/>
            <person name="Malmstrom R.R."/>
            <person name="Keeling P.J."/>
            <person name="Santoro A.E."/>
            <person name="Worden A.Z."/>
        </authorList>
    </citation>
    <scope>NUCLEOTIDE SEQUENCE [LARGE SCALE GENOMIC DNA]</scope>
    <source>
        <strain evidence="12 13">Comchoano-2</strain>
    </source>
</reference>
<evidence type="ECO:0000256" key="11">
    <source>
        <dbReference type="SAM" id="Phobius"/>
    </source>
</evidence>
<proteinExistence type="inferred from homology"/>
<keyword evidence="5 11" id="KW-0812">Transmembrane</keyword>
<gene>
    <name evidence="12" type="ORF">MKS91_02300</name>
</gene>
<dbReference type="SUPFAM" id="SSF81321">
    <property type="entry name" value="Family A G protein-coupled receptor-like"/>
    <property type="match status" value="1"/>
</dbReference>
<dbReference type="Gene3D" id="1.20.1070.10">
    <property type="entry name" value="Rhodopsin 7-helix transmembrane proteins"/>
    <property type="match status" value="1"/>
</dbReference>
<keyword evidence="7 11" id="KW-1133">Transmembrane helix</keyword>
<evidence type="ECO:0000256" key="7">
    <source>
        <dbReference type="ARBA" id="ARBA00022989"/>
    </source>
</evidence>
<keyword evidence="9 11" id="KW-0472">Membrane</keyword>
<dbReference type="SMART" id="SM01021">
    <property type="entry name" value="Bac_rhodopsin"/>
    <property type="match status" value="1"/>
</dbReference>
<evidence type="ECO:0000256" key="4">
    <source>
        <dbReference type="ARBA" id="ARBA00022606"/>
    </source>
</evidence>
<comment type="similarity">
    <text evidence="2">Belongs to the archaeal/bacterial/fungal opsin family.</text>
</comment>
<feature type="transmembrane region" description="Helical" evidence="11">
    <location>
        <begin position="104"/>
        <end position="123"/>
    </location>
</feature>
<feature type="transmembrane region" description="Helical" evidence="11">
    <location>
        <begin position="12"/>
        <end position="29"/>
    </location>
</feature>
<feature type="transmembrane region" description="Helical" evidence="11">
    <location>
        <begin position="162"/>
        <end position="182"/>
    </location>
</feature>
<dbReference type="PANTHER" id="PTHR28286:SF2">
    <property type="entry name" value="BACTERIORHODOPSIN _OPSIN, NOPA (EUROFUNG)"/>
    <property type="match status" value="1"/>
</dbReference>
<dbReference type="PIRSF" id="PIRSF038142">
    <property type="entry name" value="Rhodopsin_bac_prd"/>
    <property type="match status" value="1"/>
</dbReference>
<feature type="transmembrane region" description="Helical" evidence="11">
    <location>
        <begin position="202"/>
        <end position="223"/>
    </location>
</feature>
<evidence type="ECO:0000256" key="6">
    <source>
        <dbReference type="ARBA" id="ARBA00022925"/>
    </source>
</evidence>
<keyword evidence="4" id="KW-0716">Sensory transduction</keyword>
<evidence type="ECO:0000256" key="3">
    <source>
        <dbReference type="ARBA" id="ARBA00022543"/>
    </source>
</evidence>
<sequence>MAMLNPYDLVGVSFWLATAAMMATTVFLFVERQSVAPHWQLSVTVAGLVTLIAFFHYLYMRDVWVATQSTPIVYRYVDWFLTVPLQFVEFYFILAAVSRVSAGFFWKLLLASIVMLGSGYVGEAGMYDATWSFVVGMLAWFYILYLIWFGEGVKAQKSSGNSAASFAYAAIRLIVTFGWAIYPLGYAFGVLSPSIDQNSLNVIYNFADIVNKIAFGLFVWSAAYRDTGVASHHVS</sequence>
<organism evidence="12 13">
    <name type="scientific">Candidatus Synchoanobacter obligatus</name>
    <dbReference type="NCBI Taxonomy" id="2919597"/>
    <lineage>
        <taxon>Bacteria</taxon>
        <taxon>Pseudomonadati</taxon>
        <taxon>Pseudomonadota</taxon>
        <taxon>Gammaproteobacteria</taxon>
        <taxon>Candidatus Comchoanobacterales</taxon>
        <taxon>Candidatus Comchoanobacteraceae</taxon>
        <taxon>Candidatus Synchoanobacter</taxon>
    </lineage>
</organism>
<protein>
    <submittedName>
        <fullName evidence="12">Bacteriorhodopsin-like</fullName>
    </submittedName>
</protein>
<dbReference type="CDD" id="cd15242">
    <property type="entry name" value="7tm_Proteorhodopsin"/>
    <property type="match status" value="1"/>
</dbReference>
<evidence type="ECO:0000256" key="5">
    <source>
        <dbReference type="ARBA" id="ARBA00022692"/>
    </source>
</evidence>
<feature type="transmembrane region" description="Helical" evidence="11">
    <location>
        <begin position="41"/>
        <end position="59"/>
    </location>
</feature>
<dbReference type="Pfam" id="PF01036">
    <property type="entry name" value="Bac_rhodopsin"/>
    <property type="match status" value="1"/>
</dbReference>
<feature type="transmembrane region" description="Helical" evidence="11">
    <location>
        <begin position="79"/>
        <end position="97"/>
    </location>
</feature>
<keyword evidence="6" id="KW-0681">Retinal protein</keyword>
<evidence type="ECO:0000313" key="13">
    <source>
        <dbReference type="Proteomes" id="UP001320768"/>
    </source>
</evidence>
<comment type="subcellular location">
    <subcellularLocation>
        <location evidence="1">Membrane</location>
        <topology evidence="1">Multi-pass membrane protein</topology>
    </subcellularLocation>
</comment>
<accession>A0ABT1L4L3</accession>
<dbReference type="PANTHER" id="PTHR28286">
    <property type="match status" value="1"/>
</dbReference>
<evidence type="ECO:0000256" key="10">
    <source>
        <dbReference type="ARBA" id="ARBA00023170"/>
    </source>
</evidence>
<keyword evidence="10" id="KW-0675">Receptor</keyword>
<keyword evidence="13" id="KW-1185">Reference proteome</keyword>
<comment type="caution">
    <text evidence="12">The sequence shown here is derived from an EMBL/GenBank/DDBJ whole genome shotgun (WGS) entry which is preliminary data.</text>
</comment>
<dbReference type="PRINTS" id="PR00251">
    <property type="entry name" value="BACTRLOPSIN"/>
</dbReference>